<dbReference type="AlphaFoldDB" id="A0AA40CA13"/>
<evidence type="ECO:0000256" key="1">
    <source>
        <dbReference type="SAM" id="MobiDB-lite"/>
    </source>
</evidence>
<dbReference type="EMBL" id="JAULSR010000002">
    <property type="protein sequence ID" value="KAK0630635.1"/>
    <property type="molecule type" value="Genomic_DNA"/>
</dbReference>
<keyword evidence="2" id="KW-0812">Transmembrane</keyword>
<keyword evidence="2" id="KW-1133">Transmembrane helix</keyword>
<keyword evidence="4" id="KW-1185">Reference proteome</keyword>
<feature type="region of interest" description="Disordered" evidence="1">
    <location>
        <begin position="274"/>
        <end position="424"/>
    </location>
</feature>
<feature type="region of interest" description="Disordered" evidence="1">
    <location>
        <begin position="45"/>
        <end position="77"/>
    </location>
</feature>
<keyword evidence="2" id="KW-0472">Membrane</keyword>
<accession>A0AA40CA13</accession>
<organism evidence="3 4">
    <name type="scientific">Bombardia bombarda</name>
    <dbReference type="NCBI Taxonomy" id="252184"/>
    <lineage>
        <taxon>Eukaryota</taxon>
        <taxon>Fungi</taxon>
        <taxon>Dikarya</taxon>
        <taxon>Ascomycota</taxon>
        <taxon>Pezizomycotina</taxon>
        <taxon>Sordariomycetes</taxon>
        <taxon>Sordariomycetidae</taxon>
        <taxon>Sordariales</taxon>
        <taxon>Lasiosphaeriaceae</taxon>
        <taxon>Bombardia</taxon>
    </lineage>
</organism>
<feature type="compositionally biased region" description="Basic and acidic residues" evidence="1">
    <location>
        <begin position="413"/>
        <end position="424"/>
    </location>
</feature>
<dbReference type="Proteomes" id="UP001174934">
    <property type="component" value="Unassembled WGS sequence"/>
</dbReference>
<protein>
    <submittedName>
        <fullName evidence="3">Uncharacterized protein</fullName>
    </submittedName>
</protein>
<feature type="region of interest" description="Disordered" evidence="1">
    <location>
        <begin position="541"/>
        <end position="575"/>
    </location>
</feature>
<evidence type="ECO:0000256" key="2">
    <source>
        <dbReference type="SAM" id="Phobius"/>
    </source>
</evidence>
<feature type="transmembrane region" description="Helical" evidence="2">
    <location>
        <begin position="631"/>
        <end position="651"/>
    </location>
</feature>
<feature type="compositionally biased region" description="Basic and acidic residues" evidence="1">
    <location>
        <begin position="353"/>
        <end position="368"/>
    </location>
</feature>
<evidence type="ECO:0000313" key="4">
    <source>
        <dbReference type="Proteomes" id="UP001174934"/>
    </source>
</evidence>
<evidence type="ECO:0000313" key="3">
    <source>
        <dbReference type="EMBL" id="KAK0630635.1"/>
    </source>
</evidence>
<name>A0AA40CA13_9PEZI</name>
<proteinExistence type="predicted"/>
<feature type="region of interest" description="Disordered" evidence="1">
    <location>
        <begin position="89"/>
        <end position="113"/>
    </location>
</feature>
<feature type="compositionally biased region" description="Low complexity" evidence="1">
    <location>
        <begin position="378"/>
        <end position="397"/>
    </location>
</feature>
<gene>
    <name evidence="3" type="ORF">B0T17DRAFT_528890</name>
</gene>
<reference evidence="3" key="1">
    <citation type="submission" date="2023-06" db="EMBL/GenBank/DDBJ databases">
        <title>Genome-scale phylogeny and comparative genomics of the fungal order Sordariales.</title>
        <authorList>
            <consortium name="Lawrence Berkeley National Laboratory"/>
            <person name="Hensen N."/>
            <person name="Bonometti L."/>
            <person name="Westerberg I."/>
            <person name="Brannstrom I.O."/>
            <person name="Guillou S."/>
            <person name="Cros-Aarteil S."/>
            <person name="Calhoun S."/>
            <person name="Haridas S."/>
            <person name="Kuo A."/>
            <person name="Mondo S."/>
            <person name="Pangilinan J."/>
            <person name="Riley R."/>
            <person name="LaButti K."/>
            <person name="Andreopoulos B."/>
            <person name="Lipzen A."/>
            <person name="Chen C."/>
            <person name="Yanf M."/>
            <person name="Daum C."/>
            <person name="Ng V."/>
            <person name="Clum A."/>
            <person name="Steindorff A."/>
            <person name="Ohm R."/>
            <person name="Martin F."/>
            <person name="Silar P."/>
            <person name="Natvig D."/>
            <person name="Lalanne C."/>
            <person name="Gautier V."/>
            <person name="Ament-velasquez S.L."/>
            <person name="Kruys A."/>
            <person name="Hutchinson M.I."/>
            <person name="Powell A.J."/>
            <person name="Barry K."/>
            <person name="Miller A.N."/>
            <person name="Grigoriev I.V."/>
            <person name="Debuchy R."/>
            <person name="Gladieux P."/>
            <person name="Thoren M.H."/>
            <person name="Johannesson H."/>
        </authorList>
    </citation>
    <scope>NUCLEOTIDE SEQUENCE</scope>
    <source>
        <strain evidence="3">SMH3391-2</strain>
    </source>
</reference>
<sequence length="667" mass="71246">MTSHLSESTTVRHSPDSFLGLRAAMMENRRTADAARVNEAQLTGPLRQADQQQQMTIPESNEGPATAISFPSRRKSIRVSIPPMIPRRLTSSLTETSSRIRQQQPVNPSKTLPRIPSAQMLSLELENQNPADRWASTLMQDLDGLERSIESNSREMKAWTGSLVQNMNGLDKALRSACTPITITTGCAPSPAHIQVSHGCDEKVDVSSSSRGPMTVVSNLIERQTTTTASVSHPASPLSSSSMLSNACLDLLGSPPKTRPNVWPSMVDGPLETATRSALTESGSSMEEEMAVVRLSSSPSRTTTWPAPTPTPRGSDTTSASLETSSSTEEDCKRSSSLHESGAVTTGGNQDRLMWEMRKTMRPSKEQQRQQGDGGTRGPATAAASASAASSSSMSSTPTCTYTCRARLPSSEPPRHAGGRERVGDGNWCSLEQAMAQGAARTAFVQHQHKAETGAGAGERRNGGAAAVAMRSAKTADEGGFGGEITLGLDGGSGPGQEMVPLLFPGVGRRLRIGEPGLAGTAAARRALMKMLATVATGRTAARAVDDDDEEDASKEDSEQGIEVGHRRPLLTKGQQPPPLLEEVAVRLRTALSILRAFIYAYWGLVRPVFDSASPLRTRYAQHRPTWADCFIWLMAGVFVFLVGAVGLWLARAVIWVVRVLGAVAGL</sequence>
<feature type="compositionally biased region" description="Polar residues" evidence="1">
    <location>
        <begin position="274"/>
        <end position="285"/>
    </location>
</feature>
<comment type="caution">
    <text evidence="3">The sequence shown here is derived from an EMBL/GenBank/DDBJ whole genome shotgun (WGS) entry which is preliminary data.</text>
</comment>
<feature type="compositionally biased region" description="Low complexity" evidence="1">
    <location>
        <begin position="315"/>
        <end position="327"/>
    </location>
</feature>
<feature type="compositionally biased region" description="Low complexity" evidence="1">
    <location>
        <begin position="89"/>
        <end position="101"/>
    </location>
</feature>
<feature type="compositionally biased region" description="Low complexity" evidence="1">
    <location>
        <begin position="296"/>
        <end position="306"/>
    </location>
</feature>
<feature type="compositionally biased region" description="Polar residues" evidence="1">
    <location>
        <begin position="49"/>
        <end position="59"/>
    </location>
</feature>